<feature type="transmembrane region" description="Helical" evidence="1">
    <location>
        <begin position="123"/>
        <end position="149"/>
    </location>
</feature>
<sequence>MADALSDSGKSMDARAKKRSRGLCFFLWGGGREAQYGGQAVIEGVMMRGPRKTAVAIRRPSGEVLVESEPNASVTARYAFLKLPLLRGVVALFESLILGIRYLAFSANQAMEEEEEELSTRDLVLTVAFALAVAVGFFVLLPAGAALVLRNYLSIFWQNVVEGFLRMLLFLGYVAAIGRVKDIQRVFQYHGAEHKVINALEAGEELRVETVRPYPTLHPRCGTSFLLLVMVLTIVFFSLVGRGGIAWRLASRLVLLPVVAGLAYELLKFTGRHLDVFWVRVIAAPGLWLQKLTTREPDDGMLEVALAALAAARDDGEKNDPGAGDTGSAE</sequence>
<accession>A0A1J5JMW4</accession>
<dbReference type="EMBL" id="MIHH01000001">
    <property type="protein sequence ID" value="OIQ10060.1"/>
    <property type="molecule type" value="Genomic_DNA"/>
</dbReference>
<dbReference type="PANTHER" id="PTHR42867">
    <property type="entry name" value="MEMBRANE PROTEIN-RELATED"/>
    <property type="match status" value="1"/>
</dbReference>
<feature type="transmembrane region" description="Helical" evidence="1">
    <location>
        <begin position="85"/>
        <end position="103"/>
    </location>
</feature>
<comment type="caution">
    <text evidence="2">The sequence shown here is derived from an EMBL/GenBank/DDBJ whole genome shotgun (WGS) entry which is preliminary data.</text>
</comment>
<keyword evidence="1" id="KW-0472">Membrane</keyword>
<keyword evidence="1" id="KW-1133">Transmembrane helix</keyword>
<gene>
    <name evidence="2" type="ORF">MOOR_01300</name>
</gene>
<evidence type="ECO:0000313" key="2">
    <source>
        <dbReference type="EMBL" id="OIQ10060.1"/>
    </source>
</evidence>
<feature type="transmembrane region" description="Helical" evidence="1">
    <location>
        <begin position="155"/>
        <end position="176"/>
    </location>
</feature>
<evidence type="ECO:0000313" key="3">
    <source>
        <dbReference type="Proteomes" id="UP000182743"/>
    </source>
</evidence>
<dbReference type="Proteomes" id="UP000182743">
    <property type="component" value="Unassembled WGS sequence"/>
</dbReference>
<evidence type="ECO:0000256" key="1">
    <source>
        <dbReference type="SAM" id="Phobius"/>
    </source>
</evidence>
<reference evidence="2 3" key="1">
    <citation type="submission" date="2016-08" db="EMBL/GenBank/DDBJ databases">
        <title>Genome-based comparison of Moorella thermoacetic strains.</title>
        <authorList>
            <person name="Poehlein A."/>
            <person name="Bengelsdorf F.R."/>
            <person name="Esser C."/>
            <person name="Duerre P."/>
            <person name="Daniel R."/>
        </authorList>
    </citation>
    <scope>NUCLEOTIDE SEQUENCE [LARGE SCALE GENOMIC DNA]</scope>
    <source>
        <strain evidence="2 3">DSM 11768</strain>
    </source>
</reference>
<feature type="transmembrane region" description="Helical" evidence="1">
    <location>
        <begin position="221"/>
        <end position="239"/>
    </location>
</feature>
<keyword evidence="1" id="KW-0812">Transmembrane</keyword>
<dbReference type="AlphaFoldDB" id="A0A1J5JMW4"/>
<dbReference type="PANTHER" id="PTHR42867:SF1">
    <property type="entry name" value="MEMBRANE PROTEIN-RELATED"/>
    <property type="match status" value="1"/>
</dbReference>
<proteinExistence type="predicted"/>
<protein>
    <recommendedName>
        <fullName evidence="4">DUF1385 domain-containing protein</fullName>
    </recommendedName>
</protein>
<dbReference type="InterPro" id="IPR010787">
    <property type="entry name" value="DUF1385"/>
</dbReference>
<evidence type="ECO:0008006" key="4">
    <source>
        <dbReference type="Google" id="ProtNLM"/>
    </source>
</evidence>
<organism evidence="2 3">
    <name type="scientific">Neomoorella thermoacetica</name>
    <name type="common">Clostridium thermoaceticum</name>
    <dbReference type="NCBI Taxonomy" id="1525"/>
    <lineage>
        <taxon>Bacteria</taxon>
        <taxon>Bacillati</taxon>
        <taxon>Bacillota</taxon>
        <taxon>Clostridia</taxon>
        <taxon>Neomoorellales</taxon>
        <taxon>Neomoorellaceae</taxon>
        <taxon>Neomoorella</taxon>
    </lineage>
</organism>
<name>A0A1J5JMW4_NEOTH</name>
<dbReference type="Pfam" id="PF07136">
    <property type="entry name" value="DUF1385"/>
    <property type="match status" value="1"/>
</dbReference>